<dbReference type="GO" id="GO:0005886">
    <property type="term" value="C:plasma membrane"/>
    <property type="evidence" value="ECO:0007669"/>
    <property type="project" value="UniProtKB-SubCell"/>
</dbReference>
<dbReference type="GO" id="GO:0016410">
    <property type="term" value="F:N-acyltransferase activity"/>
    <property type="evidence" value="ECO:0007669"/>
    <property type="project" value="UniProtKB-UniRule"/>
</dbReference>
<feature type="transmembrane region" description="Helical" evidence="8">
    <location>
        <begin position="482"/>
        <end position="501"/>
    </location>
</feature>
<keyword evidence="7 8" id="KW-0012">Acyltransferase</keyword>
<gene>
    <name evidence="8 10" type="primary">lnt</name>
    <name evidence="10" type="ORF">M595_2883</name>
</gene>
<keyword evidence="6 8" id="KW-0472">Membrane</keyword>
<sequence length="509" mass="57071">MGLAAEPTGFWLLAWVALVPLWLVVLQSKTHKISTLPFAIAWGIGYHGTVLFWITGVHPMTWLGVPWLASLAIALFCWIFITFWGVGLVIVWAKILSIVSRQIPSQNLNHLLTRVLVGTALWCSLEWFWSQGSLWWSSLSLTQSFGNLVILHLGQISGPNTVTAALVAVNGLITEAWLINRLKNKIEIRTKIIIYLLPILCFSLAHLIGFYLYSQPLKSNPETALKIGIIQGNIPNKIKLYSEGWRQALQGYTTGYITLADQGVDAVLTPETALPFLWKTPARDQSSFYQAILEKKVVAWVGSYGQEGNRISNSLFTVDSEGNIISQYNKVNLVPLGEYIPFESILGRFINRLSPLDSHLVKGDPNQQFNTPFGQAIVGICYDSTFTRHFRRQAKTGGEFILTASNDSHYSAGMLAQHHAQDVMRAIETDRWAIRATNTGYSGVVDPHGKTLWKSQMDTYELHIGIIQPQQTQTLYVRWGDWFTLVLLILSIIAIAVNLVFQTIFRVSD</sequence>
<feature type="transmembrane region" description="Helical" evidence="8">
    <location>
        <begin position="67"/>
        <end position="91"/>
    </location>
</feature>
<organism evidence="10 11">
    <name type="scientific">Lyngbya aestuarii BL J</name>
    <dbReference type="NCBI Taxonomy" id="1348334"/>
    <lineage>
        <taxon>Bacteria</taxon>
        <taxon>Bacillati</taxon>
        <taxon>Cyanobacteriota</taxon>
        <taxon>Cyanophyceae</taxon>
        <taxon>Oscillatoriophycideae</taxon>
        <taxon>Oscillatoriales</taxon>
        <taxon>Microcoleaceae</taxon>
        <taxon>Lyngbya</taxon>
    </lineage>
</organism>
<dbReference type="PATRIC" id="fig|1348334.3.peg.2790"/>
<evidence type="ECO:0000256" key="4">
    <source>
        <dbReference type="ARBA" id="ARBA00022692"/>
    </source>
</evidence>
<evidence type="ECO:0000256" key="6">
    <source>
        <dbReference type="ARBA" id="ARBA00023136"/>
    </source>
</evidence>
<evidence type="ECO:0000256" key="8">
    <source>
        <dbReference type="HAMAP-Rule" id="MF_01148"/>
    </source>
</evidence>
<dbReference type="EMBL" id="AUZM01000025">
    <property type="protein sequence ID" value="ERT07159.1"/>
    <property type="molecule type" value="Genomic_DNA"/>
</dbReference>
<comment type="pathway">
    <text evidence="8">Protein modification; lipoprotein biosynthesis (N-acyl transfer).</text>
</comment>
<feature type="domain" description="CN hydrolase" evidence="9">
    <location>
        <begin position="225"/>
        <end position="469"/>
    </location>
</feature>
<dbReference type="InterPro" id="IPR036526">
    <property type="entry name" value="C-N_Hydrolase_sf"/>
</dbReference>
<feature type="transmembrane region" description="Helical" evidence="8">
    <location>
        <begin position="35"/>
        <end position="55"/>
    </location>
</feature>
<dbReference type="Pfam" id="PF00795">
    <property type="entry name" value="CN_hydrolase"/>
    <property type="match status" value="1"/>
</dbReference>
<evidence type="ECO:0000313" key="10">
    <source>
        <dbReference type="EMBL" id="ERT07159.1"/>
    </source>
</evidence>
<evidence type="ECO:0000256" key="5">
    <source>
        <dbReference type="ARBA" id="ARBA00022989"/>
    </source>
</evidence>
<keyword evidence="4 8" id="KW-0812">Transmembrane</keyword>
<keyword evidence="11" id="KW-1185">Reference proteome</keyword>
<comment type="subcellular location">
    <subcellularLocation>
        <location evidence="1 8">Cell membrane</location>
        <topology evidence="1 8">Multi-pass membrane protein</topology>
    </subcellularLocation>
</comment>
<dbReference type="Proteomes" id="UP000017127">
    <property type="component" value="Unassembled WGS sequence"/>
</dbReference>
<feature type="transmembrane region" description="Helical" evidence="8">
    <location>
        <begin position="12"/>
        <end position="28"/>
    </location>
</feature>
<dbReference type="PANTHER" id="PTHR38686:SF1">
    <property type="entry name" value="APOLIPOPROTEIN N-ACYLTRANSFERASE"/>
    <property type="match status" value="1"/>
</dbReference>
<dbReference type="InterPro" id="IPR004563">
    <property type="entry name" value="Apolipo_AcylTrfase"/>
</dbReference>
<dbReference type="HAMAP" id="MF_01148">
    <property type="entry name" value="Lnt"/>
    <property type="match status" value="1"/>
</dbReference>
<evidence type="ECO:0000256" key="2">
    <source>
        <dbReference type="ARBA" id="ARBA00022475"/>
    </source>
</evidence>
<dbReference type="AlphaFoldDB" id="U7QGR1"/>
<keyword evidence="2 8" id="KW-1003">Cell membrane</keyword>
<comment type="similarity">
    <text evidence="8">Belongs to the CN hydrolase family. Apolipoprotein N-acyltransferase subfamily.</text>
</comment>
<keyword evidence="10" id="KW-0449">Lipoprotein</keyword>
<dbReference type="UniPathway" id="UPA00666"/>
<dbReference type="Pfam" id="PF20154">
    <property type="entry name" value="LNT_N"/>
    <property type="match status" value="1"/>
</dbReference>
<dbReference type="GO" id="GO:0042158">
    <property type="term" value="P:lipoprotein biosynthetic process"/>
    <property type="evidence" value="ECO:0007669"/>
    <property type="project" value="UniProtKB-UniRule"/>
</dbReference>
<evidence type="ECO:0000256" key="7">
    <source>
        <dbReference type="ARBA" id="ARBA00023315"/>
    </source>
</evidence>
<reference evidence="10 11" key="1">
    <citation type="journal article" date="2013" name="Front. Microbiol.">
        <title>Comparative genomic analyses of the cyanobacterium, Lyngbya aestuarii BL J, a powerful hydrogen producer.</title>
        <authorList>
            <person name="Kothari A."/>
            <person name="Vaughn M."/>
            <person name="Garcia-Pichel F."/>
        </authorList>
    </citation>
    <scope>NUCLEOTIDE SEQUENCE [LARGE SCALE GENOMIC DNA]</scope>
    <source>
        <strain evidence="10 11">BL J</strain>
    </source>
</reference>
<evidence type="ECO:0000259" key="9">
    <source>
        <dbReference type="PROSITE" id="PS50263"/>
    </source>
</evidence>
<dbReference type="PANTHER" id="PTHR38686">
    <property type="entry name" value="APOLIPOPROTEIN N-ACYLTRANSFERASE"/>
    <property type="match status" value="1"/>
</dbReference>
<evidence type="ECO:0000313" key="11">
    <source>
        <dbReference type="Proteomes" id="UP000017127"/>
    </source>
</evidence>
<protein>
    <recommendedName>
        <fullName evidence="8">Apolipoprotein N-acyltransferase</fullName>
        <shortName evidence="8">ALP N-acyltransferase</shortName>
        <ecNumber evidence="8">2.3.1.269</ecNumber>
    </recommendedName>
</protein>
<dbReference type="Gene3D" id="3.60.110.10">
    <property type="entry name" value="Carbon-nitrogen hydrolase"/>
    <property type="match status" value="1"/>
</dbReference>
<keyword evidence="3 8" id="KW-0808">Transferase</keyword>
<dbReference type="InterPro" id="IPR045378">
    <property type="entry name" value="LNT_N"/>
</dbReference>
<comment type="function">
    <text evidence="8">Catalyzes the phospholipid dependent N-acylation of the N-terminal cysteine of apolipoprotein, the last step in lipoprotein maturation.</text>
</comment>
<comment type="caution">
    <text evidence="10">The sequence shown here is derived from an EMBL/GenBank/DDBJ whole genome shotgun (WGS) entry which is preliminary data.</text>
</comment>
<dbReference type="EC" id="2.3.1.269" evidence="8"/>
<feature type="transmembrane region" description="Helical" evidence="8">
    <location>
        <begin position="111"/>
        <end position="129"/>
    </location>
</feature>
<name>U7QGR1_9CYAN</name>
<evidence type="ECO:0000256" key="3">
    <source>
        <dbReference type="ARBA" id="ARBA00022679"/>
    </source>
</evidence>
<dbReference type="NCBIfam" id="TIGR00546">
    <property type="entry name" value="lnt"/>
    <property type="match status" value="1"/>
</dbReference>
<evidence type="ECO:0000256" key="1">
    <source>
        <dbReference type="ARBA" id="ARBA00004651"/>
    </source>
</evidence>
<keyword evidence="5 8" id="KW-1133">Transmembrane helix</keyword>
<dbReference type="InterPro" id="IPR003010">
    <property type="entry name" value="C-N_Hydrolase"/>
</dbReference>
<dbReference type="SUPFAM" id="SSF56317">
    <property type="entry name" value="Carbon-nitrogen hydrolase"/>
    <property type="match status" value="1"/>
</dbReference>
<feature type="transmembrane region" description="Helical" evidence="8">
    <location>
        <begin position="192"/>
        <end position="213"/>
    </location>
</feature>
<dbReference type="CDD" id="cd07571">
    <property type="entry name" value="ALP_N-acyl_transferase"/>
    <property type="match status" value="1"/>
</dbReference>
<comment type="catalytic activity">
    <reaction evidence="8">
        <text>N-terminal S-1,2-diacyl-sn-glyceryl-L-cysteinyl-[lipoprotein] + a glycerophospholipid = N-acyl-S-1,2-diacyl-sn-glyceryl-L-cysteinyl-[lipoprotein] + a 2-acyl-sn-glycero-3-phospholipid + H(+)</text>
        <dbReference type="Rhea" id="RHEA:48228"/>
        <dbReference type="Rhea" id="RHEA-COMP:14681"/>
        <dbReference type="Rhea" id="RHEA-COMP:14684"/>
        <dbReference type="ChEBI" id="CHEBI:15378"/>
        <dbReference type="ChEBI" id="CHEBI:136912"/>
        <dbReference type="ChEBI" id="CHEBI:140656"/>
        <dbReference type="ChEBI" id="CHEBI:140657"/>
        <dbReference type="ChEBI" id="CHEBI:140660"/>
        <dbReference type="EC" id="2.3.1.269"/>
    </reaction>
</comment>
<accession>U7QGR1</accession>
<proteinExistence type="inferred from homology"/>
<dbReference type="PROSITE" id="PS50263">
    <property type="entry name" value="CN_HYDROLASE"/>
    <property type="match status" value="1"/>
</dbReference>